<evidence type="ECO:0000256" key="3">
    <source>
        <dbReference type="ARBA" id="ARBA00004925"/>
    </source>
</evidence>
<comment type="caution">
    <text evidence="18">The sequence shown here is derived from an EMBL/GenBank/DDBJ whole genome shotgun (WGS) entry which is preliminary data.</text>
</comment>
<dbReference type="GeneID" id="96010283"/>
<proteinExistence type="inferred from homology"/>
<keyword evidence="19" id="KW-1185">Reference proteome</keyword>
<evidence type="ECO:0000256" key="13">
    <source>
        <dbReference type="ARBA" id="ARBA00033251"/>
    </source>
</evidence>
<keyword evidence="8 15" id="KW-0808">Transferase</keyword>
<evidence type="ECO:0000256" key="7">
    <source>
        <dbReference type="ARBA" id="ARBA00022605"/>
    </source>
</evidence>
<dbReference type="GO" id="GO:0006592">
    <property type="term" value="P:ornithine biosynthetic process"/>
    <property type="evidence" value="ECO:0007669"/>
    <property type="project" value="TreeGrafter"/>
</dbReference>
<comment type="catalytic activity">
    <reaction evidence="14 15">
        <text>L-glutamate + acetyl-CoA = N-acetyl-L-glutamate + CoA + H(+)</text>
        <dbReference type="Rhea" id="RHEA:24292"/>
        <dbReference type="ChEBI" id="CHEBI:15378"/>
        <dbReference type="ChEBI" id="CHEBI:29985"/>
        <dbReference type="ChEBI" id="CHEBI:44337"/>
        <dbReference type="ChEBI" id="CHEBI:57287"/>
        <dbReference type="ChEBI" id="CHEBI:57288"/>
        <dbReference type="EC" id="2.3.1.1"/>
    </reaction>
</comment>
<dbReference type="Proteomes" id="UP000803884">
    <property type="component" value="Unassembled WGS sequence"/>
</dbReference>
<keyword evidence="10 15" id="KW-0496">Mitochondrion</keyword>
<protein>
    <recommendedName>
        <fullName evidence="6 15">Amino-acid acetyltransferase, mitochondrial</fullName>
        <ecNumber evidence="5 15">2.3.1.1</ecNumber>
    </recommendedName>
    <alternativeName>
        <fullName evidence="12 15">Glutamate N-acetyltransferase</fullName>
    </alternativeName>
    <alternativeName>
        <fullName evidence="13 15">N-acetylglutamate synthase</fullName>
    </alternativeName>
</protein>
<evidence type="ECO:0000256" key="15">
    <source>
        <dbReference type="PIRNR" id="PIRNR007892"/>
    </source>
</evidence>
<reference evidence="18 19" key="1">
    <citation type="journal article" date="2020" name="Microbiol. Resour. Announc.">
        <title>Draft Genome Sequence of a Cladosporium Species Isolated from the Mesophotic Ascidian Didemnum maculosum.</title>
        <authorList>
            <person name="Gioti A."/>
            <person name="Siaperas R."/>
            <person name="Nikolaivits E."/>
            <person name="Le Goff G."/>
            <person name="Ouazzani J."/>
            <person name="Kotoulas G."/>
            <person name="Topakas E."/>
        </authorList>
    </citation>
    <scope>NUCLEOTIDE SEQUENCE [LARGE SCALE GENOMIC DNA]</scope>
    <source>
        <strain evidence="18 19">TM138-S3</strain>
    </source>
</reference>
<dbReference type="InterPro" id="IPR006855">
    <property type="entry name" value="Vertebrate-like_GNAT_dom"/>
</dbReference>
<evidence type="ECO:0000256" key="12">
    <source>
        <dbReference type="ARBA" id="ARBA00030346"/>
    </source>
</evidence>
<evidence type="ECO:0000256" key="1">
    <source>
        <dbReference type="ARBA" id="ARBA00002294"/>
    </source>
</evidence>
<evidence type="ECO:0000313" key="19">
    <source>
        <dbReference type="Proteomes" id="UP000803884"/>
    </source>
</evidence>
<evidence type="ECO:0000256" key="4">
    <source>
        <dbReference type="ARBA" id="ARBA00008694"/>
    </source>
</evidence>
<evidence type="ECO:0000256" key="5">
    <source>
        <dbReference type="ARBA" id="ARBA00012697"/>
    </source>
</evidence>
<feature type="domain" description="N-acetyltransferase" evidence="17">
    <location>
        <begin position="482"/>
        <end position="642"/>
    </location>
</feature>
<dbReference type="FunFam" id="3.40.630.30:FF:000049">
    <property type="entry name" value="Amino-acid acetyltransferase, mitochondrial"/>
    <property type="match status" value="1"/>
</dbReference>
<accession>A0AB34KD18</accession>
<comment type="subcellular location">
    <subcellularLocation>
        <location evidence="2 15">Mitochondrion</location>
    </subcellularLocation>
</comment>
<keyword evidence="11 15" id="KW-0012">Acyltransferase</keyword>
<evidence type="ECO:0000256" key="16">
    <source>
        <dbReference type="SAM" id="MobiDB-lite"/>
    </source>
</evidence>
<gene>
    <name evidence="18" type="ORF">WHR41_08841</name>
</gene>
<evidence type="ECO:0000313" key="18">
    <source>
        <dbReference type="EMBL" id="KAL1582448.1"/>
    </source>
</evidence>
<comment type="pathway">
    <text evidence="3 15">Amino-acid biosynthesis; L-arginine biosynthesis; N(2)-acetyl-L-ornithine from L-glutamate: step 1/4.</text>
</comment>
<keyword evidence="9" id="KW-0809">Transit peptide</keyword>
<dbReference type="PROSITE" id="PS51731">
    <property type="entry name" value="GNAT_NAGS"/>
    <property type="match status" value="1"/>
</dbReference>
<evidence type="ECO:0000256" key="6">
    <source>
        <dbReference type="ARBA" id="ARBA00018802"/>
    </source>
</evidence>
<feature type="region of interest" description="Disordered" evidence="16">
    <location>
        <begin position="80"/>
        <end position="106"/>
    </location>
</feature>
<dbReference type="Gene3D" id="3.40.1160.10">
    <property type="entry name" value="Acetylglutamate kinase-like"/>
    <property type="match status" value="1"/>
</dbReference>
<comment type="function">
    <text evidence="1 15">N-acetylglutamate synthase involved in arginine biosynthesis.</text>
</comment>
<evidence type="ECO:0000256" key="11">
    <source>
        <dbReference type="ARBA" id="ARBA00023315"/>
    </source>
</evidence>
<evidence type="ECO:0000256" key="14">
    <source>
        <dbReference type="ARBA" id="ARBA00048372"/>
    </source>
</evidence>
<dbReference type="PANTHER" id="PTHR23342">
    <property type="entry name" value="N-ACETYLGLUTAMATE SYNTHASE"/>
    <property type="match status" value="1"/>
</dbReference>
<dbReference type="PIRSF" id="PIRSF007892">
    <property type="entry name" value="NAGS_fungal"/>
    <property type="match status" value="1"/>
</dbReference>
<dbReference type="GO" id="GO:0006526">
    <property type="term" value="P:L-arginine biosynthetic process"/>
    <property type="evidence" value="ECO:0007669"/>
    <property type="project" value="TreeGrafter"/>
</dbReference>
<dbReference type="EC" id="2.3.1.1" evidence="5 15"/>
<comment type="similarity">
    <text evidence="4 15">Belongs to the acetyltransferase family.</text>
</comment>
<feature type="region of interest" description="Disordered" evidence="16">
    <location>
        <begin position="30"/>
        <end position="55"/>
    </location>
</feature>
<dbReference type="GO" id="GO:0005759">
    <property type="term" value="C:mitochondrial matrix"/>
    <property type="evidence" value="ECO:0007669"/>
    <property type="project" value="TreeGrafter"/>
</dbReference>
<sequence>MTTSMLASGKASAFGALKKTVAGLTAYESSRQFGNAAGPRSNGKPPAARVDEDPRVSRDLFMHVLTANATKRDAKQYLSRFKEPKPAPARPSPQDERNARHRRDQDRVDRMGVNLGGLYAPARSIADTPQFTRELVPEKVANKPKPMHTALASLRSPESLDDGLLDGLAATLSQLVRLDMRILLAIDCVDLGDVHHQDLHARRDMLTEQGDRLVKAISNHSPEGARFVPDAMSCADMADSLGGTGAIVSMPQLLLHPLKRGAVTIVPTLAYSNSGHLTSTNLAEVMRALTAQLSGQGASPEVGSHAEYPDPVSLDRIIMLDPVGGIPSKDRGDGAHIFINLEQEFDSISKELLNGNTGNPAAQYRQHHANLDITRQCLAMLPSASSALIITPEEAAISSRGRTQGEPIRTGTRQQKNTLIHNLLTNKPLVSSSLPLARLPSPDTSPSPSRPTATLVKKGMPLTIIPSADRWIGWPAPAPNTPSPLNLRTDPRINLPRLVALIEDSFRRKLDVDHYLSRIAGRTAGLIIAGDYEGGAILTWEQPPGSANPVPYLDKFAVAQTSQGSAGVADIVFQAMARTCFPHGVCWRSRVDNPVNKWYFERASGSWTIPGSGWTMFWTGEGVVEDRTRWEEYVRVCRGVVPSWADKAKPD</sequence>
<keyword evidence="7 15" id="KW-0028">Amino-acid biosynthesis</keyword>
<name>A0AB34KD18_9PEZI</name>
<dbReference type="EMBL" id="JAAQHG020000050">
    <property type="protein sequence ID" value="KAL1582448.1"/>
    <property type="molecule type" value="Genomic_DNA"/>
</dbReference>
<feature type="compositionally biased region" description="Basic and acidic residues" evidence="16">
    <location>
        <begin position="93"/>
        <end position="106"/>
    </location>
</feature>
<dbReference type="RefSeq" id="XP_069225555.1">
    <property type="nucleotide sequence ID" value="XM_069377445.1"/>
</dbReference>
<dbReference type="GO" id="GO:0004042">
    <property type="term" value="F:L-glutamate N-acetyltransferase activity"/>
    <property type="evidence" value="ECO:0007669"/>
    <property type="project" value="InterPro"/>
</dbReference>
<evidence type="ECO:0000256" key="10">
    <source>
        <dbReference type="ARBA" id="ARBA00023128"/>
    </source>
</evidence>
<dbReference type="AlphaFoldDB" id="A0AB34KD18"/>
<organism evidence="18 19">
    <name type="scientific">Cladosporium halotolerans</name>
    <dbReference type="NCBI Taxonomy" id="1052096"/>
    <lineage>
        <taxon>Eukaryota</taxon>
        <taxon>Fungi</taxon>
        <taxon>Dikarya</taxon>
        <taxon>Ascomycota</taxon>
        <taxon>Pezizomycotina</taxon>
        <taxon>Dothideomycetes</taxon>
        <taxon>Dothideomycetidae</taxon>
        <taxon>Cladosporiales</taxon>
        <taxon>Cladosporiaceae</taxon>
        <taxon>Cladosporium</taxon>
    </lineage>
</organism>
<evidence type="ECO:0000256" key="2">
    <source>
        <dbReference type="ARBA" id="ARBA00004173"/>
    </source>
</evidence>
<dbReference type="Pfam" id="PF04768">
    <property type="entry name" value="NAT"/>
    <property type="match status" value="1"/>
</dbReference>
<dbReference type="InterPro" id="IPR036393">
    <property type="entry name" value="AceGlu_kinase-like_sf"/>
</dbReference>
<dbReference type="InterPro" id="IPR011190">
    <property type="entry name" value="GlcNAc_Synth_fun"/>
</dbReference>
<evidence type="ECO:0000256" key="8">
    <source>
        <dbReference type="ARBA" id="ARBA00022679"/>
    </source>
</evidence>
<dbReference type="PANTHER" id="PTHR23342:SF4">
    <property type="entry name" value="AMINO-ACID ACETYLTRANSFERASE, MITOCHONDRIAL"/>
    <property type="match status" value="1"/>
</dbReference>
<evidence type="ECO:0000259" key="17">
    <source>
        <dbReference type="PROSITE" id="PS51731"/>
    </source>
</evidence>
<evidence type="ECO:0000256" key="9">
    <source>
        <dbReference type="ARBA" id="ARBA00022946"/>
    </source>
</evidence>
<dbReference type="Gene3D" id="3.40.630.30">
    <property type="match status" value="1"/>
</dbReference>